<accession>A0A133UZQ6</accession>
<reference evidence="1 2" key="1">
    <citation type="journal article" date="2016" name="Sci. Rep.">
        <title>Metabolic traits of an uncultured archaeal lineage -MSBL1- from brine pools of the Red Sea.</title>
        <authorList>
            <person name="Mwirichia R."/>
            <person name="Alam I."/>
            <person name="Rashid M."/>
            <person name="Vinu M."/>
            <person name="Ba-Alawi W."/>
            <person name="Anthony Kamau A."/>
            <person name="Kamanda Ngugi D."/>
            <person name="Goker M."/>
            <person name="Klenk H.P."/>
            <person name="Bajic V."/>
            <person name="Stingl U."/>
        </authorList>
    </citation>
    <scope>NUCLEOTIDE SEQUENCE [LARGE SCALE GENOMIC DNA]</scope>
    <source>
        <strain evidence="1">SCGC-AAA259M10</strain>
    </source>
</reference>
<dbReference type="EMBL" id="LHXU01000037">
    <property type="protein sequence ID" value="KXA99668.1"/>
    <property type="molecule type" value="Genomic_DNA"/>
</dbReference>
<dbReference type="AlphaFoldDB" id="A0A133UZQ6"/>
<keyword evidence="2" id="KW-1185">Reference proteome</keyword>
<evidence type="ECO:0000313" key="1">
    <source>
        <dbReference type="EMBL" id="KXA99668.1"/>
    </source>
</evidence>
<evidence type="ECO:0000313" key="2">
    <source>
        <dbReference type="Proteomes" id="UP000070341"/>
    </source>
</evidence>
<protein>
    <submittedName>
        <fullName evidence="1">Uncharacterized protein</fullName>
    </submittedName>
</protein>
<dbReference type="Proteomes" id="UP000070341">
    <property type="component" value="Unassembled WGS sequence"/>
</dbReference>
<organism evidence="1 2">
    <name type="scientific">candidate division MSBL1 archaeon SCGC-AAA259M10</name>
    <dbReference type="NCBI Taxonomy" id="1698270"/>
    <lineage>
        <taxon>Archaea</taxon>
        <taxon>Methanobacteriati</taxon>
        <taxon>Methanobacteriota</taxon>
        <taxon>candidate division MSBL1</taxon>
    </lineage>
</organism>
<proteinExistence type="predicted"/>
<comment type="caution">
    <text evidence="1">The sequence shown here is derived from an EMBL/GenBank/DDBJ whole genome shotgun (WGS) entry which is preliminary data.</text>
</comment>
<gene>
    <name evidence="1" type="ORF">AKJ40_02660</name>
</gene>
<name>A0A133UZQ6_9EURY</name>
<sequence>MEPDAVFRASFRYALLNTEPEMMLNRELRSYESVACFRPKFSAEIHQGENVFRSRSGEMVQSLVERK</sequence>